<reference evidence="9" key="3">
    <citation type="submission" date="2017-11" db="EMBL/GenBank/DDBJ databases">
        <authorList>
            <person name="Seuylemezian A."/>
            <person name="Cooper K."/>
            <person name="Vaishampayan P."/>
        </authorList>
    </citation>
    <scope>NUCLEOTIDE SEQUENCE</scope>
    <source>
        <strain evidence="9">PVAS-1</strain>
    </source>
</reference>
<dbReference type="PATRIC" id="fig|1210046.3.peg.2282"/>
<protein>
    <recommendedName>
        <fullName evidence="7">Phosphatidylglycerol--prolipoprotein diacylglyceryl transferase</fullName>
        <ecNumber evidence="7">2.5.1.145</ecNumber>
    </recommendedName>
</protein>
<dbReference type="EC" id="2.5.1.145" evidence="7"/>
<sequence>MIPATLPSPTVGVIELGPLTLHAYALCILAGIAAAIWIGDRRMRDRGGEPGLVLDVAMWAVPFGIVGGRLYHVITTPQPYFGDGGHPVDALKIWQGGLGIWGAIALGALGAWLGLRKEGVGFLTFADAVAPGVVVAQAIGRWGNWFNNEIHGQETDLPWALEIHRWDSSAGRAVVDAAGEPVVLGTFHPTFLYESLFLLALAILLLVVDRRRRLAPGQVLGLYVAGYPVGRIIIEMMRTDAANTILGLRVNIWTSIVVFVLGVVIYVVCGRRDDPGSETKVSDSEKSSLTR</sequence>
<comment type="caution">
    <text evidence="8">The sequence shown here is derived from an EMBL/GenBank/DDBJ whole genome shotgun (WGS) entry which is preliminary data.</text>
</comment>
<dbReference type="Pfam" id="PF01790">
    <property type="entry name" value="LGT"/>
    <property type="match status" value="1"/>
</dbReference>
<proteinExistence type="inferred from homology"/>
<evidence type="ECO:0000313" key="9">
    <source>
        <dbReference type="EMBL" id="RWU81550.1"/>
    </source>
</evidence>
<evidence type="ECO:0000256" key="2">
    <source>
        <dbReference type="ARBA" id="ARBA00022475"/>
    </source>
</evidence>
<comment type="pathway">
    <text evidence="7">Protein modification; lipoprotein biosynthesis (diacylglyceryl transfer).</text>
</comment>
<dbReference type="PANTHER" id="PTHR30589:SF0">
    <property type="entry name" value="PHOSPHATIDYLGLYCEROL--PROLIPOPROTEIN DIACYLGLYCERYL TRANSFERASE"/>
    <property type="match status" value="1"/>
</dbReference>
<evidence type="ECO:0000313" key="8">
    <source>
        <dbReference type="EMBL" id="EKA60671.1"/>
    </source>
</evidence>
<feature type="binding site" evidence="7">
    <location>
        <position position="141"/>
    </location>
    <ligand>
        <name>a 1,2-diacyl-sn-glycero-3-phospho-(1'-sn-glycerol)</name>
        <dbReference type="ChEBI" id="CHEBI:64716"/>
    </ligand>
</feature>
<evidence type="ECO:0000256" key="1">
    <source>
        <dbReference type="ARBA" id="ARBA00007150"/>
    </source>
</evidence>
<comment type="similarity">
    <text evidence="1 7">Belongs to the Lgt family.</text>
</comment>
<dbReference type="Proteomes" id="UP000288711">
    <property type="component" value="Unassembled WGS sequence"/>
</dbReference>
<feature type="transmembrane region" description="Helical" evidence="7">
    <location>
        <begin position="120"/>
        <end position="139"/>
    </location>
</feature>
<evidence type="ECO:0000256" key="7">
    <source>
        <dbReference type="HAMAP-Rule" id="MF_01147"/>
    </source>
</evidence>
<dbReference type="OrthoDB" id="871140at2"/>
<keyword evidence="6 7" id="KW-0472">Membrane</keyword>
<dbReference type="AlphaFoldDB" id="K1E0X5"/>
<keyword evidence="8" id="KW-0449">Lipoprotein</keyword>
<dbReference type="NCBIfam" id="TIGR00544">
    <property type="entry name" value="lgt"/>
    <property type="match status" value="1"/>
</dbReference>
<evidence type="ECO:0000256" key="4">
    <source>
        <dbReference type="ARBA" id="ARBA00022692"/>
    </source>
</evidence>
<reference evidence="9 11" key="1">
    <citation type="journal article" date="2009" name="Int. J. Syst. Evol. Microbiol.">
        <title>Janibacter hoylei sp. nov., Bacillus isronensis sp. nov. and Bacillus aryabhattai sp. nov., isolated from cryotubes used for collecting air from the upper atmosphere.</title>
        <authorList>
            <person name="Shivaji S."/>
            <person name="Chaturvedi P."/>
            <person name="Begum Z."/>
            <person name="Pindi P.K."/>
            <person name="Manorama R."/>
            <person name="Padmanaban D.A."/>
            <person name="Shouche Y.S."/>
            <person name="Pawar S."/>
            <person name="Vaishampayan P."/>
            <person name="Dutt C.B."/>
            <person name="Datta G.N."/>
            <person name="Manchanda R.K."/>
            <person name="Rao U.R."/>
            <person name="Bhargava P.M."/>
            <person name="Narlikar J.V."/>
        </authorList>
    </citation>
    <scope>NUCLEOTIDE SEQUENCE [LARGE SCALE GENOMIC DNA]</scope>
    <source>
        <strain evidence="9 11">PVAS-1</strain>
    </source>
</reference>
<keyword evidence="2 7" id="KW-1003">Cell membrane</keyword>
<gene>
    <name evidence="7" type="primary">lgt</name>
    <name evidence="8" type="ORF">B277_11875</name>
    <name evidence="9" type="ORF">CWN80_14560</name>
</gene>
<dbReference type="PANTHER" id="PTHR30589">
    <property type="entry name" value="PROLIPOPROTEIN DIACYLGLYCERYL TRANSFERASE"/>
    <property type="match status" value="1"/>
</dbReference>
<accession>K1E0X5</accession>
<evidence type="ECO:0000256" key="5">
    <source>
        <dbReference type="ARBA" id="ARBA00022989"/>
    </source>
</evidence>
<comment type="function">
    <text evidence="7">Catalyzes the transfer of the diacylglyceryl group from phosphatidylglycerol to the sulfhydryl group of the N-terminal cysteine of a prolipoprotein, the first step in the formation of mature lipoproteins.</text>
</comment>
<comment type="catalytic activity">
    <reaction evidence="7">
        <text>L-cysteinyl-[prolipoprotein] + a 1,2-diacyl-sn-glycero-3-phospho-(1'-sn-glycerol) = an S-1,2-diacyl-sn-glyceryl-L-cysteinyl-[prolipoprotein] + sn-glycerol 1-phosphate + H(+)</text>
        <dbReference type="Rhea" id="RHEA:56712"/>
        <dbReference type="Rhea" id="RHEA-COMP:14679"/>
        <dbReference type="Rhea" id="RHEA-COMP:14680"/>
        <dbReference type="ChEBI" id="CHEBI:15378"/>
        <dbReference type="ChEBI" id="CHEBI:29950"/>
        <dbReference type="ChEBI" id="CHEBI:57685"/>
        <dbReference type="ChEBI" id="CHEBI:64716"/>
        <dbReference type="ChEBI" id="CHEBI:140658"/>
        <dbReference type="EC" id="2.5.1.145"/>
    </reaction>
</comment>
<dbReference type="eggNOG" id="COG0682">
    <property type="taxonomic scope" value="Bacteria"/>
</dbReference>
<dbReference type="PROSITE" id="PS01311">
    <property type="entry name" value="LGT"/>
    <property type="match status" value="1"/>
</dbReference>
<dbReference type="UniPathway" id="UPA00664"/>
<feature type="transmembrane region" description="Helical" evidence="7">
    <location>
        <begin position="20"/>
        <end position="39"/>
    </location>
</feature>
<reference evidence="8 10" key="2">
    <citation type="journal article" date="2012" name="J. Bacteriol.">
        <title>Genome Sequence of Janibacter hoylei MTCC8307, Isolated from the Stratospheric Air.</title>
        <authorList>
            <person name="Pawar S.P."/>
            <person name="Dhotre D.P."/>
            <person name="Shetty S.A."/>
            <person name="Chowdhury S.P."/>
            <person name="Chaudhari B.L."/>
            <person name="Shouche Y.S."/>
        </authorList>
    </citation>
    <scope>NUCLEOTIDE SEQUENCE [LARGE SCALE GENOMIC DNA]</scope>
    <source>
        <strain evidence="8 10">PVAS-1</strain>
    </source>
</reference>
<evidence type="ECO:0000256" key="3">
    <source>
        <dbReference type="ARBA" id="ARBA00022679"/>
    </source>
</evidence>
<dbReference type="RefSeq" id="WP_007928343.1">
    <property type="nucleotide sequence ID" value="NZ_ALWX01000051.1"/>
</dbReference>
<dbReference type="GO" id="GO:0042158">
    <property type="term" value="P:lipoprotein biosynthetic process"/>
    <property type="evidence" value="ECO:0007669"/>
    <property type="project" value="UniProtKB-UniRule"/>
</dbReference>
<keyword evidence="3 7" id="KW-0808">Transferase</keyword>
<keyword evidence="4 7" id="KW-0812">Transmembrane</keyword>
<dbReference type="Proteomes" id="UP000004474">
    <property type="component" value="Unassembled WGS sequence"/>
</dbReference>
<name>K1E0X5_9MICO</name>
<dbReference type="HAMAP" id="MF_01147">
    <property type="entry name" value="Lgt"/>
    <property type="match status" value="1"/>
</dbReference>
<feature type="transmembrane region" description="Helical" evidence="7">
    <location>
        <begin position="93"/>
        <end position="113"/>
    </location>
</feature>
<dbReference type="EMBL" id="PIPF01000014">
    <property type="protein sequence ID" value="RWU81550.1"/>
    <property type="molecule type" value="Genomic_DNA"/>
</dbReference>
<keyword evidence="11" id="KW-1185">Reference proteome</keyword>
<dbReference type="GO" id="GO:0005886">
    <property type="term" value="C:plasma membrane"/>
    <property type="evidence" value="ECO:0007669"/>
    <property type="project" value="UniProtKB-SubCell"/>
</dbReference>
<feature type="transmembrane region" description="Helical" evidence="7">
    <location>
        <begin position="250"/>
        <end position="269"/>
    </location>
</feature>
<evidence type="ECO:0000256" key="6">
    <source>
        <dbReference type="ARBA" id="ARBA00023136"/>
    </source>
</evidence>
<dbReference type="GO" id="GO:0008961">
    <property type="term" value="F:phosphatidylglycerol-prolipoprotein diacylglyceryl transferase activity"/>
    <property type="evidence" value="ECO:0007669"/>
    <property type="project" value="UniProtKB-UniRule"/>
</dbReference>
<comment type="subcellular location">
    <subcellularLocation>
        <location evidence="7">Cell membrane</location>
        <topology evidence="7">Multi-pass membrane protein</topology>
    </subcellularLocation>
</comment>
<feature type="transmembrane region" description="Helical" evidence="7">
    <location>
        <begin position="51"/>
        <end position="73"/>
    </location>
</feature>
<evidence type="ECO:0000313" key="11">
    <source>
        <dbReference type="Proteomes" id="UP000288711"/>
    </source>
</evidence>
<keyword evidence="5 7" id="KW-1133">Transmembrane helix</keyword>
<dbReference type="STRING" id="1210046.B277_11875"/>
<dbReference type="InterPro" id="IPR001640">
    <property type="entry name" value="Lgt"/>
</dbReference>
<evidence type="ECO:0000313" key="10">
    <source>
        <dbReference type="Proteomes" id="UP000004474"/>
    </source>
</evidence>
<organism evidence="8 10">
    <name type="scientific">Janibacter hoylei PVAS-1</name>
    <dbReference type="NCBI Taxonomy" id="1210046"/>
    <lineage>
        <taxon>Bacteria</taxon>
        <taxon>Bacillati</taxon>
        <taxon>Actinomycetota</taxon>
        <taxon>Actinomycetes</taxon>
        <taxon>Micrococcales</taxon>
        <taxon>Intrasporangiaceae</taxon>
        <taxon>Janibacter</taxon>
    </lineage>
</organism>
<dbReference type="EMBL" id="ALWX01000051">
    <property type="protein sequence ID" value="EKA60671.1"/>
    <property type="molecule type" value="Genomic_DNA"/>
</dbReference>
<feature type="transmembrane region" description="Helical" evidence="7">
    <location>
        <begin position="191"/>
        <end position="208"/>
    </location>
</feature>